<sequence length="198" mass="23565">MFLAIIRYKNNGTYLEIVQEIAIDPLVERCRTGDRTAYYAVYRQYSKAMLSSSMRILNNLADAEDVVQEAFVDAFKNLDRFTYKSSFEAWLRRIVINKSINLIRKRKVYFSDIDSTNLSSLKEDEFDEEQWDYNIEQIKKAIAQLPDRHRIIFNLYAVDGIPQEEIALMLKLSHNNVRTLYHRAKKKIMEFINYEQKR</sequence>
<evidence type="ECO:0000256" key="4">
    <source>
        <dbReference type="ARBA" id="ARBA00023125"/>
    </source>
</evidence>
<protein>
    <recommendedName>
        <fullName evidence="6">RNA polymerase sigma factor</fullName>
    </recommendedName>
</protein>
<evidence type="ECO:0000259" key="8">
    <source>
        <dbReference type="Pfam" id="PF08281"/>
    </source>
</evidence>
<evidence type="ECO:0000313" key="9">
    <source>
        <dbReference type="EMBL" id="WWC84732.1"/>
    </source>
</evidence>
<dbReference type="Gene3D" id="1.10.10.10">
    <property type="entry name" value="Winged helix-like DNA-binding domain superfamily/Winged helix DNA-binding domain"/>
    <property type="match status" value="1"/>
</dbReference>
<organism evidence="9 10">
    <name type="scientific">Mycovorax composti</name>
    <dbReference type="NCBI Taxonomy" id="2962693"/>
    <lineage>
        <taxon>Bacteria</taxon>
        <taxon>Pseudomonadati</taxon>
        <taxon>Bacteroidota</taxon>
        <taxon>Chitinophagia</taxon>
        <taxon>Chitinophagales</taxon>
        <taxon>Chitinophagaceae</taxon>
        <taxon>Mycovorax</taxon>
    </lineage>
</organism>
<dbReference type="InterPro" id="IPR036388">
    <property type="entry name" value="WH-like_DNA-bd_sf"/>
</dbReference>
<evidence type="ECO:0000256" key="1">
    <source>
        <dbReference type="ARBA" id="ARBA00010641"/>
    </source>
</evidence>
<dbReference type="InterPro" id="IPR039425">
    <property type="entry name" value="RNA_pol_sigma-70-like"/>
</dbReference>
<keyword evidence="3 6" id="KW-0731">Sigma factor</keyword>
<proteinExistence type="inferred from homology"/>
<dbReference type="NCBIfam" id="TIGR02937">
    <property type="entry name" value="sigma70-ECF"/>
    <property type="match status" value="1"/>
</dbReference>
<dbReference type="Proteomes" id="UP001321305">
    <property type="component" value="Chromosome"/>
</dbReference>
<keyword evidence="2 6" id="KW-0805">Transcription regulation</keyword>
<dbReference type="InterPro" id="IPR013324">
    <property type="entry name" value="RNA_pol_sigma_r3/r4-like"/>
</dbReference>
<dbReference type="InterPro" id="IPR013249">
    <property type="entry name" value="RNA_pol_sigma70_r4_t2"/>
</dbReference>
<gene>
    <name evidence="9" type="primary">sigW_3</name>
    <name evidence="9" type="ORF">PIECOFPK_02474</name>
</gene>
<dbReference type="PANTHER" id="PTHR43133">
    <property type="entry name" value="RNA POLYMERASE ECF-TYPE SIGMA FACTO"/>
    <property type="match status" value="1"/>
</dbReference>
<dbReference type="EMBL" id="CP144143">
    <property type="protein sequence ID" value="WWC84732.1"/>
    <property type="molecule type" value="Genomic_DNA"/>
</dbReference>
<dbReference type="PROSITE" id="PS01063">
    <property type="entry name" value="SIGMA70_ECF"/>
    <property type="match status" value="1"/>
</dbReference>
<dbReference type="InterPro" id="IPR007627">
    <property type="entry name" value="RNA_pol_sigma70_r2"/>
</dbReference>
<evidence type="ECO:0000313" key="10">
    <source>
        <dbReference type="Proteomes" id="UP001321305"/>
    </source>
</evidence>
<dbReference type="InterPro" id="IPR000838">
    <property type="entry name" value="RNA_pol_sigma70_ECF_CS"/>
</dbReference>
<dbReference type="SUPFAM" id="SSF88946">
    <property type="entry name" value="Sigma2 domain of RNA polymerase sigma factors"/>
    <property type="match status" value="1"/>
</dbReference>
<keyword evidence="10" id="KW-1185">Reference proteome</keyword>
<dbReference type="SUPFAM" id="SSF88659">
    <property type="entry name" value="Sigma3 and sigma4 domains of RNA polymerase sigma factors"/>
    <property type="match status" value="1"/>
</dbReference>
<dbReference type="Pfam" id="PF08281">
    <property type="entry name" value="Sigma70_r4_2"/>
    <property type="match status" value="1"/>
</dbReference>
<evidence type="ECO:0000256" key="2">
    <source>
        <dbReference type="ARBA" id="ARBA00023015"/>
    </source>
</evidence>
<feature type="domain" description="RNA polymerase sigma-70 region 2" evidence="7">
    <location>
        <begin position="42"/>
        <end position="107"/>
    </location>
</feature>
<name>A0ABZ2EMG4_9BACT</name>
<evidence type="ECO:0000256" key="3">
    <source>
        <dbReference type="ARBA" id="ARBA00023082"/>
    </source>
</evidence>
<dbReference type="PANTHER" id="PTHR43133:SF51">
    <property type="entry name" value="RNA POLYMERASE SIGMA FACTOR"/>
    <property type="match status" value="1"/>
</dbReference>
<reference evidence="10" key="1">
    <citation type="submission" date="2024-01" db="EMBL/GenBank/DDBJ databases">
        <title>Mycovorax composti gen. nov. sp. nov., a member of the family Chitinophagaceae isolated from button mushroom compost.</title>
        <authorList>
            <person name="Thai M."/>
            <person name="Bell T.L."/>
            <person name="Kertesz M.A."/>
        </authorList>
    </citation>
    <scope>NUCLEOTIDE SEQUENCE [LARGE SCALE GENOMIC DNA]</scope>
    <source>
        <strain evidence="10">C216</strain>
    </source>
</reference>
<evidence type="ECO:0000259" key="7">
    <source>
        <dbReference type="Pfam" id="PF04542"/>
    </source>
</evidence>
<keyword evidence="5 6" id="KW-0804">Transcription</keyword>
<dbReference type="Pfam" id="PF04542">
    <property type="entry name" value="Sigma70_r2"/>
    <property type="match status" value="1"/>
</dbReference>
<evidence type="ECO:0000256" key="5">
    <source>
        <dbReference type="ARBA" id="ARBA00023163"/>
    </source>
</evidence>
<dbReference type="InterPro" id="IPR013325">
    <property type="entry name" value="RNA_pol_sigma_r2"/>
</dbReference>
<feature type="domain" description="RNA polymerase sigma factor 70 region 4 type 2" evidence="8">
    <location>
        <begin position="136"/>
        <end position="188"/>
    </location>
</feature>
<dbReference type="InterPro" id="IPR014284">
    <property type="entry name" value="RNA_pol_sigma-70_dom"/>
</dbReference>
<dbReference type="Gene3D" id="1.10.1740.10">
    <property type="match status" value="1"/>
</dbReference>
<comment type="similarity">
    <text evidence="1 6">Belongs to the sigma-70 factor family. ECF subfamily.</text>
</comment>
<evidence type="ECO:0000256" key="6">
    <source>
        <dbReference type="RuleBase" id="RU000716"/>
    </source>
</evidence>
<dbReference type="CDD" id="cd06171">
    <property type="entry name" value="Sigma70_r4"/>
    <property type="match status" value="1"/>
</dbReference>
<accession>A0ABZ2EMG4</accession>
<keyword evidence="4 6" id="KW-0238">DNA-binding</keyword>